<keyword evidence="2 7" id="KW-0597">Phosphoprotein</keyword>
<dbReference type="GO" id="GO:0006355">
    <property type="term" value="P:regulation of DNA-templated transcription"/>
    <property type="evidence" value="ECO:0007669"/>
    <property type="project" value="InterPro"/>
</dbReference>
<evidence type="ECO:0000259" key="10">
    <source>
        <dbReference type="PROSITE" id="PS51755"/>
    </source>
</evidence>
<dbReference type="PROSITE" id="PS50110">
    <property type="entry name" value="RESPONSE_REGULATORY"/>
    <property type="match status" value="1"/>
</dbReference>
<dbReference type="Gene3D" id="1.10.10.10">
    <property type="entry name" value="Winged helix-like DNA-binding domain superfamily/Winged helix DNA-binding domain"/>
    <property type="match status" value="1"/>
</dbReference>
<organism evidence="11 12">
    <name type="scientific">Lysinibacillus halotolerans</name>
    <dbReference type="NCBI Taxonomy" id="1368476"/>
    <lineage>
        <taxon>Bacteria</taxon>
        <taxon>Bacillati</taxon>
        <taxon>Bacillota</taxon>
        <taxon>Bacilli</taxon>
        <taxon>Bacillales</taxon>
        <taxon>Bacillaceae</taxon>
        <taxon>Lysinibacillus</taxon>
    </lineage>
</organism>
<dbReference type="GO" id="GO:0005829">
    <property type="term" value="C:cytosol"/>
    <property type="evidence" value="ECO:0007669"/>
    <property type="project" value="TreeGrafter"/>
</dbReference>
<dbReference type="CDD" id="cd17574">
    <property type="entry name" value="REC_OmpR"/>
    <property type="match status" value="1"/>
</dbReference>
<evidence type="ECO:0000313" key="12">
    <source>
        <dbReference type="Proteomes" id="UP000279909"/>
    </source>
</evidence>
<dbReference type="InterPro" id="IPR016032">
    <property type="entry name" value="Sig_transdc_resp-reg_C-effctor"/>
</dbReference>
<keyword evidence="4" id="KW-0805">Transcription regulation</keyword>
<keyword evidence="5 8" id="KW-0238">DNA-binding</keyword>
<dbReference type="PROSITE" id="PS51755">
    <property type="entry name" value="OMPR_PHOB"/>
    <property type="match status" value="1"/>
</dbReference>
<feature type="DNA-binding region" description="OmpR/PhoB-type" evidence="8">
    <location>
        <begin position="134"/>
        <end position="232"/>
    </location>
</feature>
<reference evidence="11 12" key="1">
    <citation type="journal article" date="2014" name="Int. J. Syst. Evol. Microbiol.">
        <title>Lysinibacillus halotolerans sp. nov., isolated from saline-alkaline soil.</title>
        <authorList>
            <person name="Kong D."/>
            <person name="Wang Y."/>
            <person name="Zhao B."/>
            <person name="Li Y."/>
            <person name="Song J."/>
            <person name="Zhai Y."/>
            <person name="Zhang C."/>
            <person name="Wang H."/>
            <person name="Chen X."/>
            <person name="Zhao B."/>
            <person name="Ruan Z."/>
        </authorList>
    </citation>
    <scope>NUCLEOTIDE SEQUENCE [LARGE SCALE GENOMIC DNA]</scope>
    <source>
        <strain evidence="11 12">MCCC 1A12703</strain>
    </source>
</reference>
<comment type="subcellular location">
    <subcellularLocation>
        <location evidence="1">Cytoplasm</location>
    </subcellularLocation>
</comment>
<gene>
    <name evidence="11" type="ORF">EC501_12130</name>
</gene>
<dbReference type="OrthoDB" id="9790442at2"/>
<evidence type="ECO:0000259" key="9">
    <source>
        <dbReference type="PROSITE" id="PS50110"/>
    </source>
</evidence>
<feature type="modified residue" description="4-aspartylphosphate" evidence="7">
    <location>
        <position position="53"/>
    </location>
</feature>
<sequence>MKHKILIIEDEENIARVLQLELEFEGYETDVAHTGTSGLIKYREGQFDLVLLDLMLPEMHGLDVLKRIRATEQTTPVILLTAKSEVEDKVKGLDLGANDYVTKPFEIDELLARIRNTIRFSKQREEIVAEKKDEHLLNYGHLSIHEQTREVVYFEKTIDLTPKEYDLLLFLLKHPKQVLTREQILEAVWGFDYYGDTNVVDVYIRYVRQKLDSSNPTPIIQTVRGVGYVLKESPHET</sequence>
<dbReference type="GO" id="GO:0000976">
    <property type="term" value="F:transcription cis-regulatory region binding"/>
    <property type="evidence" value="ECO:0007669"/>
    <property type="project" value="TreeGrafter"/>
</dbReference>
<dbReference type="SUPFAM" id="SSF52172">
    <property type="entry name" value="CheY-like"/>
    <property type="match status" value="1"/>
</dbReference>
<name>A0A3M8H7R5_9BACI</name>
<dbReference type="Proteomes" id="UP000279909">
    <property type="component" value="Unassembled WGS sequence"/>
</dbReference>
<protein>
    <submittedName>
        <fullName evidence="11">DNA-binding response regulator</fullName>
    </submittedName>
</protein>
<dbReference type="GO" id="GO:0000156">
    <property type="term" value="F:phosphorelay response regulator activity"/>
    <property type="evidence" value="ECO:0007669"/>
    <property type="project" value="TreeGrafter"/>
</dbReference>
<dbReference type="FunFam" id="3.40.50.2300:FF:000001">
    <property type="entry name" value="DNA-binding response regulator PhoB"/>
    <property type="match status" value="1"/>
</dbReference>
<evidence type="ECO:0000256" key="1">
    <source>
        <dbReference type="ARBA" id="ARBA00004496"/>
    </source>
</evidence>
<dbReference type="PANTHER" id="PTHR48111">
    <property type="entry name" value="REGULATOR OF RPOS"/>
    <property type="match status" value="1"/>
</dbReference>
<evidence type="ECO:0000256" key="2">
    <source>
        <dbReference type="ARBA" id="ARBA00022553"/>
    </source>
</evidence>
<dbReference type="RefSeq" id="WP_122972567.1">
    <property type="nucleotide sequence ID" value="NZ_RHLQ01000030.1"/>
</dbReference>
<comment type="caution">
    <text evidence="11">The sequence shown here is derived from an EMBL/GenBank/DDBJ whole genome shotgun (WGS) entry which is preliminary data.</text>
</comment>
<evidence type="ECO:0000313" key="11">
    <source>
        <dbReference type="EMBL" id="RNC98130.1"/>
    </source>
</evidence>
<dbReference type="AlphaFoldDB" id="A0A3M8H7R5"/>
<dbReference type="Gene3D" id="6.10.250.690">
    <property type="match status" value="1"/>
</dbReference>
<dbReference type="CDD" id="cd00383">
    <property type="entry name" value="trans_reg_C"/>
    <property type="match status" value="1"/>
</dbReference>
<evidence type="ECO:0000256" key="6">
    <source>
        <dbReference type="ARBA" id="ARBA00023163"/>
    </source>
</evidence>
<evidence type="ECO:0000256" key="4">
    <source>
        <dbReference type="ARBA" id="ARBA00023015"/>
    </source>
</evidence>
<dbReference type="SMART" id="SM00862">
    <property type="entry name" value="Trans_reg_C"/>
    <property type="match status" value="1"/>
</dbReference>
<keyword evidence="12" id="KW-1185">Reference proteome</keyword>
<feature type="domain" description="Response regulatory" evidence="9">
    <location>
        <begin position="4"/>
        <end position="118"/>
    </location>
</feature>
<dbReference type="InterPro" id="IPR039420">
    <property type="entry name" value="WalR-like"/>
</dbReference>
<dbReference type="SMART" id="SM00448">
    <property type="entry name" value="REC"/>
    <property type="match status" value="1"/>
</dbReference>
<dbReference type="FunFam" id="1.10.10.10:FF:000005">
    <property type="entry name" value="Two-component system response regulator"/>
    <property type="match status" value="1"/>
</dbReference>
<dbReference type="Pfam" id="PF00072">
    <property type="entry name" value="Response_reg"/>
    <property type="match status" value="1"/>
</dbReference>
<dbReference type="SUPFAM" id="SSF46894">
    <property type="entry name" value="C-terminal effector domain of the bipartite response regulators"/>
    <property type="match status" value="1"/>
</dbReference>
<dbReference type="InterPro" id="IPR001867">
    <property type="entry name" value="OmpR/PhoB-type_DNA-bd"/>
</dbReference>
<evidence type="ECO:0000256" key="8">
    <source>
        <dbReference type="PROSITE-ProRule" id="PRU01091"/>
    </source>
</evidence>
<proteinExistence type="predicted"/>
<accession>A0A3M8H7R5</accession>
<evidence type="ECO:0000256" key="7">
    <source>
        <dbReference type="PROSITE-ProRule" id="PRU00169"/>
    </source>
</evidence>
<evidence type="ECO:0000256" key="5">
    <source>
        <dbReference type="ARBA" id="ARBA00023125"/>
    </source>
</evidence>
<dbReference type="PANTHER" id="PTHR48111:SF22">
    <property type="entry name" value="REGULATOR OF RPOS"/>
    <property type="match status" value="1"/>
</dbReference>
<dbReference type="InterPro" id="IPR001789">
    <property type="entry name" value="Sig_transdc_resp-reg_receiver"/>
</dbReference>
<dbReference type="Pfam" id="PF00486">
    <property type="entry name" value="Trans_reg_C"/>
    <property type="match status" value="1"/>
</dbReference>
<dbReference type="EMBL" id="RHLQ01000030">
    <property type="protein sequence ID" value="RNC98130.1"/>
    <property type="molecule type" value="Genomic_DNA"/>
</dbReference>
<dbReference type="InterPro" id="IPR036388">
    <property type="entry name" value="WH-like_DNA-bd_sf"/>
</dbReference>
<keyword evidence="6" id="KW-0804">Transcription</keyword>
<dbReference type="InterPro" id="IPR011006">
    <property type="entry name" value="CheY-like_superfamily"/>
</dbReference>
<feature type="domain" description="OmpR/PhoB-type" evidence="10">
    <location>
        <begin position="134"/>
        <end position="232"/>
    </location>
</feature>
<evidence type="ECO:0000256" key="3">
    <source>
        <dbReference type="ARBA" id="ARBA00023012"/>
    </source>
</evidence>
<dbReference type="Gene3D" id="3.40.50.2300">
    <property type="match status" value="1"/>
</dbReference>
<keyword evidence="3" id="KW-0902">Two-component regulatory system</keyword>
<dbReference type="GO" id="GO:0032993">
    <property type="term" value="C:protein-DNA complex"/>
    <property type="evidence" value="ECO:0007669"/>
    <property type="project" value="TreeGrafter"/>
</dbReference>